<evidence type="ECO:0000259" key="3">
    <source>
        <dbReference type="PROSITE" id="PS50110"/>
    </source>
</evidence>
<dbReference type="Gene3D" id="2.40.50.1020">
    <property type="entry name" value="LytTr DNA-binding domain"/>
    <property type="match status" value="1"/>
</dbReference>
<evidence type="ECO:0000313" key="5">
    <source>
        <dbReference type="EMBL" id="UXC20571.1"/>
    </source>
</evidence>
<dbReference type="GO" id="GO:0003677">
    <property type="term" value="F:DNA binding"/>
    <property type="evidence" value="ECO:0007669"/>
    <property type="project" value="UniProtKB-KW"/>
</dbReference>
<keyword evidence="1 5" id="KW-0238">DNA-binding</keyword>
<dbReference type="PROSITE" id="PS50110">
    <property type="entry name" value="RESPONSE_REGULATORY"/>
    <property type="match status" value="1"/>
</dbReference>
<proteinExistence type="predicted"/>
<dbReference type="SMART" id="SM00448">
    <property type="entry name" value="REC"/>
    <property type="match status" value="1"/>
</dbReference>
<dbReference type="PANTHER" id="PTHR48111">
    <property type="entry name" value="REGULATOR OF RPOS"/>
    <property type="match status" value="1"/>
</dbReference>
<dbReference type="Pfam" id="PF00072">
    <property type="entry name" value="Response_reg"/>
    <property type="match status" value="1"/>
</dbReference>
<evidence type="ECO:0000259" key="4">
    <source>
        <dbReference type="PROSITE" id="PS50930"/>
    </source>
</evidence>
<dbReference type="PANTHER" id="PTHR48111:SF3">
    <property type="entry name" value="TRANSCRIPTIONAL REGULATORY PROTEIN BTSR"/>
    <property type="match status" value="1"/>
</dbReference>
<keyword evidence="6" id="KW-1185">Reference proteome</keyword>
<dbReference type="Pfam" id="PF04397">
    <property type="entry name" value="LytTR"/>
    <property type="match status" value="1"/>
</dbReference>
<accession>A0ABY6A4E0</accession>
<dbReference type="InterPro" id="IPR039420">
    <property type="entry name" value="WalR-like"/>
</dbReference>
<name>A0ABY6A4E0_9BURK</name>
<evidence type="ECO:0000256" key="2">
    <source>
        <dbReference type="PROSITE-ProRule" id="PRU00169"/>
    </source>
</evidence>
<evidence type="ECO:0000256" key="1">
    <source>
        <dbReference type="ARBA" id="ARBA00023125"/>
    </source>
</evidence>
<dbReference type="PROSITE" id="PS50930">
    <property type="entry name" value="HTH_LYTTR"/>
    <property type="match status" value="1"/>
</dbReference>
<dbReference type="SUPFAM" id="SSF52172">
    <property type="entry name" value="CheY-like"/>
    <property type="match status" value="1"/>
</dbReference>
<dbReference type="Gene3D" id="3.40.50.2300">
    <property type="match status" value="1"/>
</dbReference>
<dbReference type="RefSeq" id="WP_116927526.1">
    <property type="nucleotide sequence ID" value="NZ_CP104377.1"/>
</dbReference>
<feature type="modified residue" description="4-aspartylphosphate" evidence="2">
    <location>
        <position position="59"/>
    </location>
</feature>
<dbReference type="InterPro" id="IPR001789">
    <property type="entry name" value="Sig_transdc_resp-reg_receiver"/>
</dbReference>
<feature type="domain" description="Response regulatory" evidence="3">
    <location>
        <begin position="2"/>
        <end position="122"/>
    </location>
</feature>
<evidence type="ECO:0000313" key="6">
    <source>
        <dbReference type="Proteomes" id="UP001058290"/>
    </source>
</evidence>
<dbReference type="InterPro" id="IPR007492">
    <property type="entry name" value="LytTR_DNA-bd_dom"/>
</dbReference>
<reference evidence="5" key="1">
    <citation type="submission" date="2022-09" db="EMBL/GenBank/DDBJ databases">
        <title>Bacterial diversity in gut of crayfish and pufferfish.</title>
        <authorList>
            <person name="Huang Y."/>
        </authorList>
    </citation>
    <scope>NUCLEOTIDE SEQUENCE</scope>
    <source>
        <strain evidence="5">PR12</strain>
    </source>
</reference>
<keyword evidence="2" id="KW-0597">Phosphoprotein</keyword>
<protein>
    <submittedName>
        <fullName evidence="5">LytTR family DNA-binding domain-containing protein</fullName>
    </submittedName>
</protein>
<gene>
    <name evidence="5" type="ORF">N4T19_10885</name>
</gene>
<organism evidence="5 6">
    <name type="scientific">Comamonas squillarum</name>
    <dbReference type="NCBI Taxonomy" id="2977320"/>
    <lineage>
        <taxon>Bacteria</taxon>
        <taxon>Pseudomonadati</taxon>
        <taxon>Pseudomonadota</taxon>
        <taxon>Betaproteobacteria</taxon>
        <taxon>Burkholderiales</taxon>
        <taxon>Comamonadaceae</taxon>
        <taxon>Comamonas</taxon>
    </lineage>
</organism>
<dbReference type="SMART" id="SM00850">
    <property type="entry name" value="LytTR"/>
    <property type="match status" value="1"/>
</dbReference>
<dbReference type="Proteomes" id="UP001058290">
    <property type="component" value="Chromosome"/>
</dbReference>
<sequence length="263" mass="28865">MRVLIVDDEALARSRLRRLLVEITPAPSAVHEAANAAEALQALASASAQSLPFDVLLLDIHMPGHSGMDLARQLQQQPTAPAVVFVTAHPEHALSAFEVNAADYLTKPVRRERLAAALHKVALVAQAHALRQAPAQTEPDAETDTLLITDRGRTERVRLADVLYFKSELKYVTVRTATHAYLWSGSLNDLETRFAKRYLRVHRNALVAPSAIRCLEKAWGGDDSDGWQLRLFGIEDVLLVSRRQLPVVRALLANKGSGLRAGA</sequence>
<dbReference type="InterPro" id="IPR011006">
    <property type="entry name" value="CheY-like_superfamily"/>
</dbReference>
<dbReference type="EMBL" id="CP104377">
    <property type="protein sequence ID" value="UXC20571.1"/>
    <property type="molecule type" value="Genomic_DNA"/>
</dbReference>
<feature type="domain" description="HTH LytTR-type" evidence="4">
    <location>
        <begin position="146"/>
        <end position="254"/>
    </location>
</feature>